<name>A0A0A8ZI74_ARUDO</name>
<proteinExistence type="predicted"/>
<accession>A0A0A8ZI74</accession>
<evidence type="ECO:0000313" key="1">
    <source>
        <dbReference type="EMBL" id="JAD34552.1"/>
    </source>
</evidence>
<sequence length="25" mass="3051">MIWSKLNSLQSIRNVLEFRRDLMTV</sequence>
<dbReference type="EMBL" id="GBRH01263343">
    <property type="protein sequence ID" value="JAD34552.1"/>
    <property type="molecule type" value="Transcribed_RNA"/>
</dbReference>
<dbReference type="AlphaFoldDB" id="A0A0A8ZI74"/>
<protein>
    <submittedName>
        <fullName evidence="1">Uncharacterized protein</fullName>
    </submittedName>
</protein>
<reference evidence="1" key="1">
    <citation type="submission" date="2014-09" db="EMBL/GenBank/DDBJ databases">
        <authorList>
            <person name="Magalhaes I.L.F."/>
            <person name="Oliveira U."/>
            <person name="Santos F.R."/>
            <person name="Vidigal T.H.D.A."/>
            <person name="Brescovit A.D."/>
            <person name="Santos A.J."/>
        </authorList>
    </citation>
    <scope>NUCLEOTIDE SEQUENCE</scope>
    <source>
        <tissue evidence="1">Shoot tissue taken approximately 20 cm above the soil surface</tissue>
    </source>
</reference>
<reference evidence="1" key="2">
    <citation type="journal article" date="2015" name="Data Brief">
        <title>Shoot transcriptome of the giant reed, Arundo donax.</title>
        <authorList>
            <person name="Barrero R.A."/>
            <person name="Guerrero F.D."/>
            <person name="Moolhuijzen P."/>
            <person name="Goolsby J.A."/>
            <person name="Tidwell J."/>
            <person name="Bellgard S.E."/>
            <person name="Bellgard M.I."/>
        </authorList>
    </citation>
    <scope>NUCLEOTIDE SEQUENCE</scope>
    <source>
        <tissue evidence="1">Shoot tissue taken approximately 20 cm above the soil surface</tissue>
    </source>
</reference>
<organism evidence="1">
    <name type="scientific">Arundo donax</name>
    <name type="common">Giant reed</name>
    <name type="synonym">Donax arundinaceus</name>
    <dbReference type="NCBI Taxonomy" id="35708"/>
    <lineage>
        <taxon>Eukaryota</taxon>
        <taxon>Viridiplantae</taxon>
        <taxon>Streptophyta</taxon>
        <taxon>Embryophyta</taxon>
        <taxon>Tracheophyta</taxon>
        <taxon>Spermatophyta</taxon>
        <taxon>Magnoliopsida</taxon>
        <taxon>Liliopsida</taxon>
        <taxon>Poales</taxon>
        <taxon>Poaceae</taxon>
        <taxon>PACMAD clade</taxon>
        <taxon>Arundinoideae</taxon>
        <taxon>Arundineae</taxon>
        <taxon>Arundo</taxon>
    </lineage>
</organism>